<gene>
    <name evidence="1" type="ORF">PC117_g7435</name>
</gene>
<organism evidence="1 2">
    <name type="scientific">Phytophthora cactorum</name>
    <dbReference type="NCBI Taxonomy" id="29920"/>
    <lineage>
        <taxon>Eukaryota</taxon>
        <taxon>Sar</taxon>
        <taxon>Stramenopiles</taxon>
        <taxon>Oomycota</taxon>
        <taxon>Peronosporomycetes</taxon>
        <taxon>Peronosporales</taxon>
        <taxon>Peronosporaceae</taxon>
        <taxon>Phytophthora</taxon>
    </lineage>
</organism>
<accession>A0A8T1E0A1</accession>
<dbReference type="EMBL" id="RCMK01000152">
    <property type="protein sequence ID" value="KAG2946688.1"/>
    <property type="molecule type" value="Genomic_DNA"/>
</dbReference>
<proteinExistence type="predicted"/>
<evidence type="ECO:0000313" key="1">
    <source>
        <dbReference type="EMBL" id="KAG2946688.1"/>
    </source>
</evidence>
<name>A0A8T1E0A1_9STRA</name>
<dbReference type="VEuPathDB" id="FungiDB:PC110_g4969"/>
<sequence length="78" mass="8607">MSQPPWPSVRRLECSPGAVEEDAKWFALLKDLEELDDVELGDDVAGLNPFAEEQPASLEQVLLPSPIAAKKRTEDGFL</sequence>
<reference evidence="1" key="1">
    <citation type="submission" date="2018-10" db="EMBL/GenBank/DDBJ databases">
        <title>Effector identification in a new, highly contiguous assembly of the strawberry crown rot pathogen Phytophthora cactorum.</title>
        <authorList>
            <person name="Armitage A.D."/>
            <person name="Nellist C.F."/>
            <person name="Bates H."/>
            <person name="Vickerstaff R.J."/>
            <person name="Harrison R.J."/>
        </authorList>
    </citation>
    <scope>NUCLEOTIDE SEQUENCE</scope>
    <source>
        <strain evidence="1">4040</strain>
    </source>
</reference>
<dbReference type="AlphaFoldDB" id="A0A8T1E0A1"/>
<dbReference type="Proteomes" id="UP000736787">
    <property type="component" value="Unassembled WGS sequence"/>
</dbReference>
<protein>
    <submittedName>
        <fullName evidence="1">Uncharacterized protein</fullName>
    </submittedName>
</protein>
<evidence type="ECO:0000313" key="2">
    <source>
        <dbReference type="Proteomes" id="UP000736787"/>
    </source>
</evidence>
<comment type="caution">
    <text evidence="1">The sequence shown here is derived from an EMBL/GenBank/DDBJ whole genome shotgun (WGS) entry which is preliminary data.</text>
</comment>